<dbReference type="SUPFAM" id="SSF52972">
    <property type="entry name" value="ITPase-like"/>
    <property type="match status" value="1"/>
</dbReference>
<comment type="caution">
    <text evidence="4">Lacks conserved residue(s) required for the propagation of feature annotation.</text>
</comment>
<gene>
    <name evidence="5" type="ORF">CDSE_0748</name>
</gene>
<keyword evidence="6" id="KW-1185">Reference proteome</keyword>
<keyword evidence="4" id="KW-0963">Cytoplasm</keyword>
<accession>M1LSA2</accession>
<dbReference type="STRING" id="1208919.CDSE_0748"/>
<dbReference type="InterPro" id="IPR029001">
    <property type="entry name" value="ITPase-like_fam"/>
</dbReference>
<name>M1LSA2_9PROT</name>
<dbReference type="PIRSF" id="PIRSF006305">
    <property type="entry name" value="Maf"/>
    <property type="match status" value="1"/>
</dbReference>
<keyword evidence="2 4" id="KW-0378">Hydrolase</keyword>
<dbReference type="Proteomes" id="UP000011547">
    <property type="component" value="Chromosome"/>
</dbReference>
<comment type="similarity">
    <text evidence="4">Belongs to the Maf family. YceF subfamily.</text>
</comment>
<dbReference type="CDD" id="cd00555">
    <property type="entry name" value="Maf"/>
    <property type="match status" value="1"/>
</dbReference>
<dbReference type="InterPro" id="IPR003697">
    <property type="entry name" value="Maf-like"/>
</dbReference>
<comment type="cofactor">
    <cofactor evidence="1 4">
        <name>a divalent metal cation</name>
        <dbReference type="ChEBI" id="CHEBI:60240"/>
    </cofactor>
</comment>
<reference evidence="5 6" key="1">
    <citation type="journal article" date="2013" name="Genome Biol. Evol.">
        <title>Genome evolution and phylogenomic analysis of candidatus kinetoplastibacterium, the betaproteobacterial endosymbionts of strigomonas and angomonas.</title>
        <authorList>
            <person name="Alves J.M."/>
            <person name="Serrano M.G."/>
            <person name="Maia da Silva F."/>
            <person name="Voegtly L.J."/>
            <person name="Matveyev A.V."/>
            <person name="Teixeira M.M."/>
            <person name="Camargo E.P."/>
            <person name="Buck G.A."/>
        </authorList>
    </citation>
    <scope>NUCLEOTIDE SEQUENCE [LARGE SCALE GENOMIC DNA]</scope>
    <source>
        <strain evidence="5 6">TCC079E</strain>
    </source>
</reference>
<dbReference type="HOGENOM" id="CLU_040416_1_0_4"/>
<dbReference type="GO" id="GO:0005737">
    <property type="term" value="C:cytoplasm"/>
    <property type="evidence" value="ECO:0007669"/>
    <property type="project" value="UniProtKB-SubCell"/>
</dbReference>
<dbReference type="RefSeq" id="WP_015396427.1">
    <property type="nucleotide sequence ID" value="NC_020294.1"/>
</dbReference>
<evidence type="ECO:0000256" key="1">
    <source>
        <dbReference type="ARBA" id="ARBA00001968"/>
    </source>
</evidence>
<dbReference type="KEGG" id="kde:CDSE_0748"/>
<dbReference type="PATRIC" id="fig|1208919.3.peg.456"/>
<dbReference type="GO" id="GO:0009117">
    <property type="term" value="P:nucleotide metabolic process"/>
    <property type="evidence" value="ECO:0007669"/>
    <property type="project" value="UniProtKB-KW"/>
</dbReference>
<dbReference type="Pfam" id="PF02545">
    <property type="entry name" value="Maf"/>
    <property type="match status" value="1"/>
</dbReference>
<dbReference type="Gene3D" id="3.90.950.10">
    <property type="match status" value="1"/>
</dbReference>
<dbReference type="PANTHER" id="PTHR43213:SF5">
    <property type="entry name" value="BIFUNCTIONAL DTTP_UTP PYROPHOSPHATASE_METHYLTRANSFERASE PROTEIN-RELATED"/>
    <property type="match status" value="1"/>
</dbReference>
<feature type="site" description="Important for substrate specificity" evidence="4">
    <location>
        <position position="156"/>
    </location>
</feature>
<comment type="catalytic activity">
    <reaction evidence="4">
        <text>N(7)-methyl-GTP + H2O = N(7)-methyl-GMP + diphosphate + H(+)</text>
        <dbReference type="Rhea" id="RHEA:58744"/>
        <dbReference type="ChEBI" id="CHEBI:15377"/>
        <dbReference type="ChEBI" id="CHEBI:15378"/>
        <dbReference type="ChEBI" id="CHEBI:33019"/>
        <dbReference type="ChEBI" id="CHEBI:58285"/>
        <dbReference type="ChEBI" id="CHEBI:87133"/>
    </reaction>
</comment>
<feature type="site" description="Important for substrate specificity" evidence="4">
    <location>
        <position position="16"/>
    </location>
</feature>
<dbReference type="AlphaFoldDB" id="M1LSA2"/>
<evidence type="ECO:0000256" key="2">
    <source>
        <dbReference type="ARBA" id="ARBA00022801"/>
    </source>
</evidence>
<dbReference type="PANTHER" id="PTHR43213">
    <property type="entry name" value="BIFUNCTIONAL DTTP/UTP PYROPHOSPHATASE/METHYLTRANSFERASE PROTEIN-RELATED"/>
    <property type="match status" value="1"/>
</dbReference>
<sequence>MNNNCHNMILASSSKYRKELLSRLNIPFSCISPDIDETPLQNESPEKTSLRLAVYKAKEVHKNNPNKIVIGSDQIAGYSNYHIGKPGNFSCAKKQLEFMSGKNIVFYSSVAVINGSNIKKGLTITNCKFKKLDHITINRYLEIEKPFDVAGSSKSEGLGIALLESMYSEDPTAILGMPMIKLINILSNFGINPLKQ</sequence>
<dbReference type="EMBL" id="CP003803">
    <property type="protein sequence ID" value="AGF47016.1"/>
    <property type="molecule type" value="Genomic_DNA"/>
</dbReference>
<dbReference type="HAMAP" id="MF_00528">
    <property type="entry name" value="Maf"/>
    <property type="match status" value="1"/>
</dbReference>
<dbReference type="NCBIfam" id="TIGR00172">
    <property type="entry name" value="maf"/>
    <property type="match status" value="1"/>
</dbReference>
<keyword evidence="3 4" id="KW-0546">Nucleotide metabolism</keyword>
<dbReference type="eggNOG" id="COG0424">
    <property type="taxonomic scope" value="Bacteria"/>
</dbReference>
<evidence type="ECO:0000256" key="4">
    <source>
        <dbReference type="HAMAP-Rule" id="MF_00528"/>
    </source>
</evidence>
<dbReference type="GO" id="GO:0047429">
    <property type="term" value="F:nucleoside triphosphate diphosphatase activity"/>
    <property type="evidence" value="ECO:0007669"/>
    <property type="project" value="InterPro"/>
</dbReference>
<feature type="site" description="Important for substrate specificity" evidence="4">
    <location>
        <position position="74"/>
    </location>
</feature>
<evidence type="ECO:0000313" key="5">
    <source>
        <dbReference type="EMBL" id="AGF47016.1"/>
    </source>
</evidence>
<proteinExistence type="inferred from homology"/>
<protein>
    <recommendedName>
        <fullName evidence="4">7-methyl-GTP pyrophosphatase</fullName>
        <shortName evidence="4">m(7)GTP pyrophosphatase</shortName>
        <ecNumber evidence="4">3.6.1.-</ecNumber>
    </recommendedName>
</protein>
<comment type="function">
    <text evidence="4">Nucleoside triphosphate pyrophosphatase that hydrolyzes 7-methyl-GTP (m(7)GTP). May have a dual role in cell division arrest and in preventing the incorporation of modified nucleotides into cellular nucleic acids.</text>
</comment>
<evidence type="ECO:0000256" key="3">
    <source>
        <dbReference type="ARBA" id="ARBA00023080"/>
    </source>
</evidence>
<evidence type="ECO:0000313" key="6">
    <source>
        <dbReference type="Proteomes" id="UP000011547"/>
    </source>
</evidence>
<comment type="subcellular location">
    <subcellularLocation>
        <location evidence="4">Cytoplasm</location>
    </subcellularLocation>
</comment>
<organism evidence="5 6">
    <name type="scientific">Candidatus Kinetoplastidibacterium desouzai TCC079E</name>
    <dbReference type="NCBI Taxonomy" id="1208919"/>
    <lineage>
        <taxon>Bacteria</taxon>
        <taxon>Pseudomonadati</taxon>
        <taxon>Pseudomonadota</taxon>
        <taxon>Betaproteobacteria</taxon>
        <taxon>Candidatus Kinetoplastidibacterium</taxon>
    </lineage>
</organism>
<feature type="active site" description="Proton acceptor" evidence="4">
    <location>
        <position position="73"/>
    </location>
</feature>
<dbReference type="OrthoDB" id="9813694at2"/>
<dbReference type="EC" id="3.6.1.-" evidence="4"/>